<sequence>MPRSVQDAAQVSVHDGPVASGALHHLHVVGPYQGQGSAPSPSPAAQGVHFRGPQRLIGQAQGCQLAHQRHFGIHLVGIQRAVGQHLGGHF</sequence>
<proteinExistence type="predicted"/>
<comment type="caution">
    <text evidence="2">The sequence shown here is derived from an EMBL/GenBank/DDBJ whole genome shotgun (WGS) entry which is preliminary data.</text>
</comment>
<accession>A0A8T0G4C0</accession>
<dbReference type="AlphaFoldDB" id="A0A8T0G4C0"/>
<reference evidence="2" key="2">
    <citation type="submission" date="2020-06" db="EMBL/GenBank/DDBJ databases">
        <authorList>
            <person name="Sheffer M."/>
        </authorList>
    </citation>
    <scope>NUCLEOTIDE SEQUENCE</scope>
</reference>
<protein>
    <submittedName>
        <fullName evidence="2">Uncharacterized protein</fullName>
    </submittedName>
</protein>
<evidence type="ECO:0000313" key="3">
    <source>
        <dbReference type="Proteomes" id="UP000807504"/>
    </source>
</evidence>
<organism evidence="2 3">
    <name type="scientific">Argiope bruennichi</name>
    <name type="common">Wasp spider</name>
    <name type="synonym">Aranea bruennichi</name>
    <dbReference type="NCBI Taxonomy" id="94029"/>
    <lineage>
        <taxon>Eukaryota</taxon>
        <taxon>Metazoa</taxon>
        <taxon>Ecdysozoa</taxon>
        <taxon>Arthropoda</taxon>
        <taxon>Chelicerata</taxon>
        <taxon>Arachnida</taxon>
        <taxon>Araneae</taxon>
        <taxon>Araneomorphae</taxon>
        <taxon>Entelegynae</taxon>
        <taxon>Araneoidea</taxon>
        <taxon>Araneidae</taxon>
        <taxon>Argiope</taxon>
    </lineage>
</organism>
<keyword evidence="3" id="KW-1185">Reference proteome</keyword>
<evidence type="ECO:0000256" key="1">
    <source>
        <dbReference type="SAM" id="MobiDB-lite"/>
    </source>
</evidence>
<dbReference type="Proteomes" id="UP000807504">
    <property type="component" value="Unassembled WGS sequence"/>
</dbReference>
<evidence type="ECO:0000313" key="2">
    <source>
        <dbReference type="EMBL" id="KAF8796103.1"/>
    </source>
</evidence>
<name>A0A8T0G4C0_ARGBR</name>
<reference evidence="2" key="1">
    <citation type="journal article" date="2020" name="bioRxiv">
        <title>Chromosome-level reference genome of the European wasp spider Argiope bruennichi: a resource for studies on range expansion and evolutionary adaptation.</title>
        <authorList>
            <person name="Sheffer M.M."/>
            <person name="Hoppe A."/>
            <person name="Krehenwinkel H."/>
            <person name="Uhl G."/>
            <person name="Kuss A.W."/>
            <person name="Jensen L."/>
            <person name="Jensen C."/>
            <person name="Gillespie R.G."/>
            <person name="Hoff K.J."/>
            <person name="Prost S."/>
        </authorList>
    </citation>
    <scope>NUCLEOTIDE SEQUENCE</scope>
</reference>
<gene>
    <name evidence="2" type="ORF">HNY73_000523</name>
</gene>
<dbReference type="EMBL" id="JABXBU010000001">
    <property type="protein sequence ID" value="KAF8796103.1"/>
    <property type="molecule type" value="Genomic_DNA"/>
</dbReference>
<feature type="region of interest" description="Disordered" evidence="1">
    <location>
        <begin position="30"/>
        <end position="49"/>
    </location>
</feature>